<dbReference type="Pfam" id="PF00111">
    <property type="entry name" value="Fer2"/>
    <property type="match status" value="1"/>
</dbReference>
<dbReference type="Pfam" id="PF00175">
    <property type="entry name" value="NAD_binding_1"/>
    <property type="match status" value="1"/>
</dbReference>
<accession>A0A0U1PY38</accession>
<evidence type="ECO:0000313" key="7">
    <source>
        <dbReference type="Proteomes" id="UP000050580"/>
    </source>
</evidence>
<evidence type="ECO:0000259" key="4">
    <source>
        <dbReference type="PROSITE" id="PS51085"/>
    </source>
</evidence>
<evidence type="ECO:0000256" key="1">
    <source>
        <dbReference type="ARBA" id="ARBA00001974"/>
    </source>
</evidence>
<dbReference type="InterPro" id="IPR001709">
    <property type="entry name" value="Flavoprot_Pyr_Nucl_cyt_Rdtase"/>
</dbReference>
<dbReference type="SUPFAM" id="SSF54292">
    <property type="entry name" value="2Fe-2S ferredoxin-like"/>
    <property type="match status" value="1"/>
</dbReference>
<dbReference type="Pfam" id="PF00970">
    <property type="entry name" value="FAD_binding_6"/>
    <property type="match status" value="1"/>
</dbReference>
<dbReference type="InterPro" id="IPR001041">
    <property type="entry name" value="2Fe-2S_ferredoxin-type"/>
</dbReference>
<dbReference type="OrthoDB" id="9806195at2"/>
<comment type="caution">
    <text evidence="6">The sequence shown here is derived from an EMBL/GenBank/DDBJ whole genome shotgun (WGS) entry which is preliminary data.</text>
</comment>
<dbReference type="SUPFAM" id="SSF63380">
    <property type="entry name" value="Riboflavin synthase domain-like"/>
    <property type="match status" value="1"/>
</dbReference>
<dbReference type="InterPro" id="IPR012675">
    <property type="entry name" value="Beta-grasp_dom_sf"/>
</dbReference>
<dbReference type="InterPro" id="IPR017938">
    <property type="entry name" value="Riboflavin_synthase-like_b-brl"/>
</dbReference>
<dbReference type="RefSeq" id="WP_046742362.1">
    <property type="nucleotide sequence ID" value="NZ_LBNQ01000033.1"/>
</dbReference>
<name>A0A0U1PY38_9BURK</name>
<dbReference type="PANTHER" id="PTHR47354">
    <property type="entry name" value="NADH OXIDOREDUCTASE HCR"/>
    <property type="match status" value="1"/>
</dbReference>
<comment type="cofactor">
    <cofactor evidence="1">
        <name>FAD</name>
        <dbReference type="ChEBI" id="CHEBI:57692"/>
    </cofactor>
</comment>
<dbReference type="CDD" id="cd00207">
    <property type="entry name" value="fer2"/>
    <property type="match status" value="1"/>
</dbReference>
<comment type="cofactor">
    <cofactor evidence="3">
        <name>[2Fe-2S] cluster</name>
        <dbReference type="ChEBI" id="CHEBI:190135"/>
    </cofactor>
</comment>
<keyword evidence="2" id="KW-0408">Iron</keyword>
<dbReference type="AlphaFoldDB" id="A0A0U1PY38"/>
<dbReference type="InterPro" id="IPR001433">
    <property type="entry name" value="OxRdtase_FAD/NAD-bd"/>
</dbReference>
<dbReference type="Gene3D" id="2.40.30.10">
    <property type="entry name" value="Translation factors"/>
    <property type="match status" value="1"/>
</dbReference>
<dbReference type="PATRIC" id="fig|1610491.3.peg.2450"/>
<sequence length="353" mass="39360">MTTVTVSSSHTVTVLPSARSFTTQRGETILGAAIREGVGLPYGCKDGACGSCKCQLLAGEVDMLPYASKALSDTERASGLILTCRAKPLAPVTLESRQVTSADAYPIRKMPVRVRALERLTDDVMRVEMQLPALEVFQYHAGQYVEFLLKERVRRAYSIALPPHEQARAPRLELHIRHFPGGLFTDHVFQSMKVRDILRIEGPFGSFYLREDSDRPIVLLASGTGFAPIKAMLEHMAHKKIARPVHVYWGGRRPRDLYLDGWVREIATRMPDLHYIPVISHALPEDHWQGRGGFVHRAVMEDFSDLSQHEVYACGAPVMVESARHAFTAERGLPPECFYADAFTTAADLATHP</sequence>
<dbReference type="InterPro" id="IPR006058">
    <property type="entry name" value="2Fe2S_fd_BS"/>
</dbReference>
<dbReference type="Gene3D" id="3.40.50.80">
    <property type="entry name" value="Nucleotide-binding domain of ferredoxin-NADP reductase (FNR) module"/>
    <property type="match status" value="1"/>
</dbReference>
<dbReference type="PANTHER" id="PTHR47354:SF5">
    <property type="entry name" value="PROTEIN RFBI"/>
    <property type="match status" value="1"/>
</dbReference>
<keyword evidence="7" id="KW-1185">Reference proteome</keyword>
<evidence type="ECO:0000259" key="5">
    <source>
        <dbReference type="PROSITE" id="PS51384"/>
    </source>
</evidence>
<dbReference type="InterPro" id="IPR008333">
    <property type="entry name" value="Cbr1-like_FAD-bd_dom"/>
</dbReference>
<gene>
    <name evidence="6" type="ORF">AAV94_11430</name>
</gene>
<dbReference type="InterPro" id="IPR036010">
    <property type="entry name" value="2Fe-2S_ferredoxin-like_sf"/>
</dbReference>
<dbReference type="CDD" id="cd06189">
    <property type="entry name" value="flavin_oxioreductase"/>
    <property type="match status" value="1"/>
</dbReference>
<dbReference type="SUPFAM" id="SSF52343">
    <property type="entry name" value="Ferredoxin reductase-like, C-terminal NADP-linked domain"/>
    <property type="match status" value="1"/>
</dbReference>
<dbReference type="EMBL" id="LBNQ01000033">
    <property type="protein sequence ID" value="KKW67430.1"/>
    <property type="molecule type" value="Genomic_DNA"/>
</dbReference>
<keyword evidence="2" id="KW-0001">2Fe-2S</keyword>
<evidence type="ECO:0000256" key="3">
    <source>
        <dbReference type="ARBA" id="ARBA00034078"/>
    </source>
</evidence>
<dbReference type="PROSITE" id="PS00197">
    <property type="entry name" value="2FE2S_FER_1"/>
    <property type="match status" value="1"/>
</dbReference>
<evidence type="ECO:0000256" key="2">
    <source>
        <dbReference type="ARBA" id="ARBA00022714"/>
    </source>
</evidence>
<proteinExistence type="predicted"/>
<dbReference type="PRINTS" id="PR00371">
    <property type="entry name" value="FPNCR"/>
</dbReference>
<dbReference type="PROSITE" id="PS51384">
    <property type="entry name" value="FAD_FR"/>
    <property type="match status" value="1"/>
</dbReference>
<dbReference type="GO" id="GO:0051537">
    <property type="term" value="F:2 iron, 2 sulfur cluster binding"/>
    <property type="evidence" value="ECO:0007669"/>
    <property type="project" value="UniProtKB-KW"/>
</dbReference>
<keyword evidence="2" id="KW-0479">Metal-binding</keyword>
<reference evidence="6 7" key="1">
    <citation type="submission" date="2015-05" db="EMBL/GenBank/DDBJ databases">
        <title>Draft genome sequence of Lampropedia sp. CT6, isolated from the microbial mat of a hot water spring, located at Manikaran, India.</title>
        <authorList>
            <person name="Tripathi C."/>
            <person name="Rani P."/>
            <person name="Mahato N.K."/>
            <person name="Lal R."/>
        </authorList>
    </citation>
    <scope>NUCLEOTIDE SEQUENCE [LARGE SCALE GENOMIC DNA]</scope>
    <source>
        <strain evidence="6 7">CT6</strain>
    </source>
</reference>
<feature type="domain" description="FAD-binding FR-type" evidence="5">
    <location>
        <begin position="107"/>
        <end position="210"/>
    </location>
</feature>
<feature type="domain" description="2Fe-2S ferredoxin-type" evidence="4">
    <location>
        <begin position="10"/>
        <end position="100"/>
    </location>
</feature>
<protein>
    <submittedName>
        <fullName evidence="6">CDP-6-deoxy-delta-3,4-glucoseen reductase</fullName>
    </submittedName>
</protein>
<dbReference type="Gene3D" id="3.10.20.30">
    <property type="match status" value="1"/>
</dbReference>
<dbReference type="STRING" id="1610491.AAV94_11430"/>
<dbReference type="Proteomes" id="UP000050580">
    <property type="component" value="Unassembled WGS sequence"/>
</dbReference>
<dbReference type="InterPro" id="IPR050415">
    <property type="entry name" value="MRET"/>
</dbReference>
<dbReference type="InterPro" id="IPR017927">
    <property type="entry name" value="FAD-bd_FR_type"/>
</dbReference>
<dbReference type="PRINTS" id="PR00410">
    <property type="entry name" value="PHEHYDRXLASE"/>
</dbReference>
<keyword evidence="2" id="KW-0411">Iron-sulfur</keyword>
<evidence type="ECO:0000313" key="6">
    <source>
        <dbReference type="EMBL" id="KKW67430.1"/>
    </source>
</evidence>
<dbReference type="GO" id="GO:0016491">
    <property type="term" value="F:oxidoreductase activity"/>
    <property type="evidence" value="ECO:0007669"/>
    <property type="project" value="InterPro"/>
</dbReference>
<dbReference type="PROSITE" id="PS51085">
    <property type="entry name" value="2FE2S_FER_2"/>
    <property type="match status" value="1"/>
</dbReference>
<dbReference type="InterPro" id="IPR039261">
    <property type="entry name" value="FNR_nucleotide-bd"/>
</dbReference>
<organism evidence="6 7">
    <name type="scientific">Lampropedia cohaerens</name>
    <dbReference type="NCBI Taxonomy" id="1610491"/>
    <lineage>
        <taxon>Bacteria</taxon>
        <taxon>Pseudomonadati</taxon>
        <taxon>Pseudomonadota</taxon>
        <taxon>Betaproteobacteria</taxon>
        <taxon>Burkholderiales</taxon>
        <taxon>Comamonadaceae</taxon>
        <taxon>Lampropedia</taxon>
    </lineage>
</organism>